<dbReference type="Proteomes" id="UP000247727">
    <property type="component" value="Unassembled WGS sequence"/>
</dbReference>
<dbReference type="RefSeq" id="WP_110806496.1">
    <property type="nucleotide sequence ID" value="NZ_QJTK01000012.1"/>
</dbReference>
<evidence type="ECO:0000256" key="2">
    <source>
        <dbReference type="ARBA" id="ARBA00023125"/>
    </source>
</evidence>
<dbReference type="AlphaFoldDB" id="A0A318TUU7"/>
<evidence type="ECO:0000256" key="3">
    <source>
        <dbReference type="SAM" id="MobiDB-lite"/>
    </source>
</evidence>
<feature type="compositionally biased region" description="Basic and acidic residues" evidence="3">
    <location>
        <begin position="97"/>
        <end position="106"/>
    </location>
</feature>
<dbReference type="GO" id="GO:0003677">
    <property type="term" value="F:DNA binding"/>
    <property type="evidence" value="ECO:0007669"/>
    <property type="project" value="UniProtKB-KW"/>
</dbReference>
<evidence type="ECO:0000313" key="4">
    <source>
        <dbReference type="EMBL" id="PYF08651.1"/>
    </source>
</evidence>
<dbReference type="SUPFAM" id="SSF47729">
    <property type="entry name" value="IHF-like DNA-binding proteins"/>
    <property type="match status" value="1"/>
</dbReference>
<dbReference type="Pfam" id="PF00216">
    <property type="entry name" value="Bac_DNA_binding"/>
    <property type="match status" value="1"/>
</dbReference>
<dbReference type="OrthoDB" id="7873474at2"/>
<dbReference type="GO" id="GO:0030527">
    <property type="term" value="F:structural constituent of chromatin"/>
    <property type="evidence" value="ECO:0007669"/>
    <property type="project" value="InterPro"/>
</dbReference>
<proteinExistence type="inferred from homology"/>
<evidence type="ECO:0000256" key="1">
    <source>
        <dbReference type="ARBA" id="ARBA00010529"/>
    </source>
</evidence>
<dbReference type="InterPro" id="IPR000119">
    <property type="entry name" value="Hist_DNA-bd"/>
</dbReference>
<organism evidence="4 5">
    <name type="scientific">Rhodobacter viridis</name>
    <dbReference type="NCBI Taxonomy" id="1054202"/>
    <lineage>
        <taxon>Bacteria</taxon>
        <taxon>Pseudomonadati</taxon>
        <taxon>Pseudomonadota</taxon>
        <taxon>Alphaproteobacteria</taxon>
        <taxon>Rhodobacterales</taxon>
        <taxon>Rhodobacter group</taxon>
        <taxon>Rhodobacter</taxon>
    </lineage>
</organism>
<gene>
    <name evidence="4" type="ORF">C8J30_11269</name>
</gene>
<dbReference type="Gene3D" id="4.10.520.10">
    <property type="entry name" value="IHF-like DNA-binding proteins"/>
    <property type="match status" value="1"/>
</dbReference>
<dbReference type="InterPro" id="IPR010992">
    <property type="entry name" value="IHF-like_DNA-bd_dom_sf"/>
</dbReference>
<sequence>MSKSTKTSDADAAEAGDGGAALSVQVKKRDFVERVVLRSGAKKPVARDLTEAVLATLGEALAKGETLVLPPLGKISVTRSISKAGGDMLHIKLRRMGTAEDAKKDEDSAEDPLAVAEE</sequence>
<keyword evidence="2 4" id="KW-0238">DNA-binding</keyword>
<accession>A0A318TUU7</accession>
<comment type="caution">
    <text evidence="4">The sequence shown here is derived from an EMBL/GenBank/DDBJ whole genome shotgun (WGS) entry which is preliminary data.</text>
</comment>
<reference evidence="4 5" key="1">
    <citation type="submission" date="2018-06" db="EMBL/GenBank/DDBJ databases">
        <title>Genomic Encyclopedia of Type Strains, Phase III (KMG-III): the genomes of soil and plant-associated and newly described type strains.</title>
        <authorList>
            <person name="Whitman W."/>
        </authorList>
    </citation>
    <scope>NUCLEOTIDE SEQUENCE [LARGE SCALE GENOMIC DNA]</scope>
    <source>
        <strain evidence="4 5">JA737</strain>
    </source>
</reference>
<keyword evidence="5" id="KW-1185">Reference proteome</keyword>
<dbReference type="EMBL" id="QJTK01000012">
    <property type="protein sequence ID" value="PYF08651.1"/>
    <property type="molecule type" value="Genomic_DNA"/>
</dbReference>
<name>A0A318TUU7_9RHOB</name>
<evidence type="ECO:0000313" key="5">
    <source>
        <dbReference type="Proteomes" id="UP000247727"/>
    </source>
</evidence>
<comment type="similarity">
    <text evidence="1">Belongs to the bacterial histone-like protein family.</text>
</comment>
<feature type="region of interest" description="Disordered" evidence="3">
    <location>
        <begin position="97"/>
        <end position="118"/>
    </location>
</feature>
<protein>
    <submittedName>
        <fullName evidence="4">DNA-binding protein HU-beta</fullName>
    </submittedName>
</protein>